<dbReference type="Proteomes" id="UP001155280">
    <property type="component" value="Unassembled WGS sequence"/>
</dbReference>
<protein>
    <submittedName>
        <fullName evidence="9">ComEC family competence protein</fullName>
    </submittedName>
</protein>
<organism evidence="9 10">
    <name type="scientific">Christiangramia oceanisediminis</name>
    <dbReference type="NCBI Taxonomy" id="2920386"/>
    <lineage>
        <taxon>Bacteria</taxon>
        <taxon>Pseudomonadati</taxon>
        <taxon>Bacteroidota</taxon>
        <taxon>Flavobacteriia</taxon>
        <taxon>Flavobacteriales</taxon>
        <taxon>Flavobacteriaceae</taxon>
        <taxon>Christiangramia</taxon>
    </lineage>
</organism>
<keyword evidence="4 6" id="KW-1133">Transmembrane helix</keyword>
<sequence length="678" mass="77284">MKKFQFIFLRLSIYLMAGILCAFYIPVQIDPGIIIGISGGILLFFLLSLIRSRQRLFVDFWPGLFGFLLVLSLGFTIAYFAQPENQPGHYLHSDKAEMNRLAEISITEELKPSFTHRYLADINRIFTADSKEEIHGRVLLNIKGDSLVTAQIKPGSRIIVHWKPDSIRSPLNPYQFDYSRYMRSLKVHKQLNLDFSELSVIQENSGSTRAMAWNLREKLINDIKKQGMNPEAMAVLQALILGQRRDITNDLYQDYAAAGAIHILAISGLHIGILLLFLNFLLKPLGKLAYGSILKMIAIVSLLWAFAILTGLSPSVVRAVCMFSFLAVGMQLKRKTSTINSLFLSLFFLLVYDPYLLFQVGFQLSYLAVLGIILIQPRLYQMISFKSRIPDYFWKIITVSIAAQIGVLPLSLYYFHQFPGLFLLSNLLILPVLGLIMGLGFLAIFLASIDLLPGFIIASLEFVLNKMNLLVRQIARQETFLIENIEISLSQTLVLYLIIMILVMVLIKPDFRKLILLFTGILLFQASVLYGKWTNSSQELTIFHRSNETYIGLKSQENLTILSDTTSIPSFIDDYVRVEKIRNLSFRPVEPILKVHNNLILVIDSVTAYEKTKIQPDIILLKNNPKVNLERLLNHFKPVKLIADGSNSRYLIRRWKETADDHHIPLHITAEKGAFRLR</sequence>
<feature type="transmembrane region" description="Helical" evidence="6">
    <location>
        <begin position="392"/>
        <end position="415"/>
    </location>
</feature>
<name>A0A9X2KWB2_9FLAO</name>
<feature type="transmembrane region" description="Helical" evidence="6">
    <location>
        <begin position="62"/>
        <end position="81"/>
    </location>
</feature>
<comment type="caution">
    <text evidence="9">The sequence shown here is derived from an EMBL/GenBank/DDBJ whole genome shotgun (WGS) entry which is preliminary data.</text>
</comment>
<feature type="transmembrane region" description="Helical" evidence="6">
    <location>
        <begin position="487"/>
        <end position="507"/>
    </location>
</feature>
<accession>A0A9X2KWB2</accession>
<dbReference type="PANTHER" id="PTHR30619:SF1">
    <property type="entry name" value="RECOMBINATION PROTEIN 2"/>
    <property type="match status" value="1"/>
</dbReference>
<feature type="domain" description="ComEC/Rec2-related protein" evidence="7">
    <location>
        <begin position="239"/>
        <end position="507"/>
    </location>
</feature>
<feature type="transmembrane region" description="Helical" evidence="6">
    <location>
        <begin position="339"/>
        <end position="358"/>
    </location>
</feature>
<dbReference type="Pfam" id="PF03772">
    <property type="entry name" value="Competence"/>
    <property type="match status" value="1"/>
</dbReference>
<evidence type="ECO:0000256" key="5">
    <source>
        <dbReference type="ARBA" id="ARBA00023136"/>
    </source>
</evidence>
<evidence type="ECO:0000256" key="1">
    <source>
        <dbReference type="ARBA" id="ARBA00004651"/>
    </source>
</evidence>
<dbReference type="InterPro" id="IPR052159">
    <property type="entry name" value="Competence_DNA_uptake"/>
</dbReference>
<feature type="transmembrane region" description="Helical" evidence="6">
    <location>
        <begin position="7"/>
        <end position="27"/>
    </location>
</feature>
<feature type="transmembrane region" description="Helical" evidence="6">
    <location>
        <begin position="255"/>
        <end position="281"/>
    </location>
</feature>
<dbReference type="Pfam" id="PF13567">
    <property type="entry name" value="DUF4131"/>
    <property type="match status" value="1"/>
</dbReference>
<dbReference type="EMBL" id="JANCNS010000001">
    <property type="protein sequence ID" value="MCP9199665.1"/>
    <property type="molecule type" value="Genomic_DNA"/>
</dbReference>
<dbReference type="RefSeq" id="WP_241550156.1">
    <property type="nucleotide sequence ID" value="NZ_JANCNS010000001.1"/>
</dbReference>
<reference evidence="9" key="1">
    <citation type="submission" date="2022-07" db="EMBL/GenBank/DDBJ databases">
        <title>Gramela sediminis sp. nov., isolated from deep-sea sediment of the Indian Ocean.</title>
        <authorList>
            <person name="Shi H."/>
        </authorList>
    </citation>
    <scope>NUCLEOTIDE SEQUENCE</scope>
    <source>
        <strain evidence="9">GC03-9</strain>
    </source>
</reference>
<evidence type="ECO:0000259" key="7">
    <source>
        <dbReference type="Pfam" id="PF03772"/>
    </source>
</evidence>
<evidence type="ECO:0000256" key="2">
    <source>
        <dbReference type="ARBA" id="ARBA00022475"/>
    </source>
</evidence>
<evidence type="ECO:0000256" key="4">
    <source>
        <dbReference type="ARBA" id="ARBA00022989"/>
    </source>
</evidence>
<feature type="transmembrane region" description="Helical" evidence="6">
    <location>
        <begin position="364"/>
        <end position="380"/>
    </location>
</feature>
<comment type="subcellular location">
    <subcellularLocation>
        <location evidence="1">Cell membrane</location>
        <topology evidence="1">Multi-pass membrane protein</topology>
    </subcellularLocation>
</comment>
<evidence type="ECO:0000256" key="6">
    <source>
        <dbReference type="SAM" id="Phobius"/>
    </source>
</evidence>
<dbReference type="InterPro" id="IPR025405">
    <property type="entry name" value="DUF4131"/>
</dbReference>
<feature type="transmembrane region" description="Helical" evidence="6">
    <location>
        <begin position="315"/>
        <end position="332"/>
    </location>
</feature>
<feature type="transmembrane region" description="Helical" evidence="6">
    <location>
        <begin position="288"/>
        <end position="309"/>
    </location>
</feature>
<dbReference type="GO" id="GO:0005886">
    <property type="term" value="C:plasma membrane"/>
    <property type="evidence" value="ECO:0007669"/>
    <property type="project" value="UniProtKB-SubCell"/>
</dbReference>
<keyword evidence="5 6" id="KW-0472">Membrane</keyword>
<evidence type="ECO:0000256" key="3">
    <source>
        <dbReference type="ARBA" id="ARBA00022692"/>
    </source>
</evidence>
<dbReference type="InterPro" id="IPR004477">
    <property type="entry name" value="ComEC_N"/>
</dbReference>
<feature type="transmembrane region" description="Helical" evidence="6">
    <location>
        <begin position="33"/>
        <end position="50"/>
    </location>
</feature>
<keyword evidence="2" id="KW-1003">Cell membrane</keyword>
<keyword evidence="10" id="KW-1185">Reference proteome</keyword>
<dbReference type="NCBIfam" id="TIGR00360">
    <property type="entry name" value="ComEC_N-term"/>
    <property type="match status" value="1"/>
</dbReference>
<evidence type="ECO:0000313" key="10">
    <source>
        <dbReference type="Proteomes" id="UP001155280"/>
    </source>
</evidence>
<dbReference type="AlphaFoldDB" id="A0A9X2KWB2"/>
<dbReference type="PANTHER" id="PTHR30619">
    <property type="entry name" value="DNA INTERNALIZATION/COMPETENCE PROTEIN COMEC/REC2"/>
    <property type="match status" value="1"/>
</dbReference>
<evidence type="ECO:0000313" key="9">
    <source>
        <dbReference type="EMBL" id="MCP9199665.1"/>
    </source>
</evidence>
<feature type="domain" description="DUF4131" evidence="8">
    <location>
        <begin position="32"/>
        <end position="193"/>
    </location>
</feature>
<gene>
    <name evidence="9" type="ORF">MKO06_07095</name>
</gene>
<feature type="transmembrane region" description="Helical" evidence="6">
    <location>
        <begin position="421"/>
        <end position="447"/>
    </location>
</feature>
<keyword evidence="3 6" id="KW-0812">Transmembrane</keyword>
<evidence type="ECO:0000259" key="8">
    <source>
        <dbReference type="Pfam" id="PF13567"/>
    </source>
</evidence>
<proteinExistence type="predicted"/>